<keyword evidence="1" id="KW-1133">Transmembrane helix</keyword>
<evidence type="ECO:0000313" key="2">
    <source>
        <dbReference type="EMBL" id="NMY01060.1"/>
    </source>
</evidence>
<dbReference type="AlphaFoldDB" id="A0A7Y0ZZW5"/>
<proteinExistence type="predicted"/>
<sequence>MDVVMQHLSEIISFAAGALGGAALTFTLTRNSVKNGGSVIDQSKARAGGDVVGGNKTTRKN</sequence>
<reference evidence="2 3" key="1">
    <citation type="journal article" date="2020" name="Front. Microbiol.">
        <title>Genetic Organization of the aprX-lipA2 Operon Affects the Proteolytic Potential of Pseudomonas Species in Milk.</title>
        <authorList>
            <person name="Maier C."/>
            <person name="Huptas C."/>
            <person name="von Neubeck M."/>
            <person name="Scherer S."/>
            <person name="Wenning M."/>
            <person name="Lucking G."/>
        </authorList>
    </citation>
    <scope>NUCLEOTIDE SEQUENCE [LARGE SCALE GENOMIC DNA]</scope>
    <source>
        <strain evidence="2 3">WS 4671</strain>
    </source>
</reference>
<dbReference type="RefSeq" id="WP_169850833.1">
    <property type="nucleotide sequence ID" value="NZ_JAAQWE010000055.1"/>
</dbReference>
<gene>
    <name evidence="2" type="ORF">HBO43_31270</name>
</gene>
<keyword evidence="1" id="KW-0812">Transmembrane</keyword>
<evidence type="ECO:0000256" key="1">
    <source>
        <dbReference type="SAM" id="Phobius"/>
    </source>
</evidence>
<evidence type="ECO:0000313" key="3">
    <source>
        <dbReference type="Proteomes" id="UP000552560"/>
    </source>
</evidence>
<comment type="caution">
    <text evidence="2">The sequence shown here is derived from an EMBL/GenBank/DDBJ whole genome shotgun (WGS) entry which is preliminary data.</text>
</comment>
<dbReference type="Proteomes" id="UP000552560">
    <property type="component" value="Unassembled WGS sequence"/>
</dbReference>
<protein>
    <submittedName>
        <fullName evidence="2">Uncharacterized protein</fullName>
    </submittedName>
</protein>
<organism evidence="2 3">
    <name type="scientific">Pseudomonas veronii</name>
    <dbReference type="NCBI Taxonomy" id="76761"/>
    <lineage>
        <taxon>Bacteria</taxon>
        <taxon>Pseudomonadati</taxon>
        <taxon>Pseudomonadota</taxon>
        <taxon>Gammaproteobacteria</taxon>
        <taxon>Pseudomonadales</taxon>
        <taxon>Pseudomonadaceae</taxon>
        <taxon>Pseudomonas</taxon>
    </lineage>
</organism>
<dbReference type="EMBL" id="JAAQWE010000055">
    <property type="protein sequence ID" value="NMY01060.1"/>
    <property type="molecule type" value="Genomic_DNA"/>
</dbReference>
<keyword evidence="1" id="KW-0472">Membrane</keyword>
<accession>A0A7Y0ZZW5</accession>
<name>A0A7Y0ZZW5_PSEVE</name>
<feature type="transmembrane region" description="Helical" evidence="1">
    <location>
        <begin position="12"/>
        <end position="29"/>
    </location>
</feature>